<dbReference type="SMART" id="SM00535">
    <property type="entry name" value="RIBOc"/>
    <property type="match status" value="1"/>
</dbReference>
<dbReference type="PANTHER" id="PTHR11207">
    <property type="entry name" value="RIBONUCLEASE III"/>
    <property type="match status" value="1"/>
</dbReference>
<protein>
    <recommendedName>
        <fullName evidence="2">RNase III domain-containing protein</fullName>
    </recommendedName>
</protein>
<accession>A0A6B2LP01</accession>
<evidence type="ECO:0000256" key="1">
    <source>
        <dbReference type="ARBA" id="ARBA00022884"/>
    </source>
</evidence>
<dbReference type="PANTHER" id="PTHR11207:SF0">
    <property type="entry name" value="RIBONUCLEASE 3"/>
    <property type="match status" value="1"/>
</dbReference>
<dbReference type="GO" id="GO:0010468">
    <property type="term" value="P:regulation of gene expression"/>
    <property type="evidence" value="ECO:0007669"/>
    <property type="project" value="TreeGrafter"/>
</dbReference>
<reference evidence="3" key="1">
    <citation type="journal article" date="2020" name="J. Eukaryot. Microbiol.">
        <title>De novo Sequencing, Assembly and Annotation of the Transcriptome for the Free-Living Testate Amoeba Arcella intermedia.</title>
        <authorList>
            <person name="Ribeiro G.M."/>
            <person name="Porfirio-Sousa A.L."/>
            <person name="Maurer-Alcala X.X."/>
            <person name="Katz L.A."/>
            <person name="Lahr D.J.G."/>
        </authorList>
    </citation>
    <scope>NUCLEOTIDE SEQUENCE</scope>
</reference>
<dbReference type="CDD" id="cd00593">
    <property type="entry name" value="RIBOc"/>
    <property type="match status" value="1"/>
</dbReference>
<dbReference type="SUPFAM" id="SSF69065">
    <property type="entry name" value="RNase III domain-like"/>
    <property type="match status" value="1"/>
</dbReference>
<organism evidence="3">
    <name type="scientific">Arcella intermedia</name>
    <dbReference type="NCBI Taxonomy" id="1963864"/>
    <lineage>
        <taxon>Eukaryota</taxon>
        <taxon>Amoebozoa</taxon>
        <taxon>Tubulinea</taxon>
        <taxon>Elardia</taxon>
        <taxon>Arcellinida</taxon>
        <taxon>Sphaerothecina</taxon>
        <taxon>Arcellidae</taxon>
        <taxon>Arcella</taxon>
    </lineage>
</organism>
<evidence type="ECO:0000313" key="3">
    <source>
        <dbReference type="EMBL" id="NDV38806.1"/>
    </source>
</evidence>
<dbReference type="Gene3D" id="1.10.1520.10">
    <property type="entry name" value="Ribonuclease III domain"/>
    <property type="match status" value="1"/>
</dbReference>
<sequence>MHSSYSTTFTQNQQLRKLLKSTDTSYERLEFLGDTILEMIVTEYLFAANPSADEGFLTQRRISLVSNSVCSSVSTFLGLPSFILHRVSSLSLKMKADVFESTLAALYMTFGKELTSHFLIHSFMLFANSSTPTIN</sequence>
<dbReference type="GO" id="GO:0006396">
    <property type="term" value="P:RNA processing"/>
    <property type="evidence" value="ECO:0007669"/>
    <property type="project" value="InterPro"/>
</dbReference>
<dbReference type="PROSITE" id="PS50142">
    <property type="entry name" value="RNASE_3_2"/>
    <property type="match status" value="1"/>
</dbReference>
<dbReference type="GO" id="GO:0004525">
    <property type="term" value="F:ribonuclease III activity"/>
    <property type="evidence" value="ECO:0007669"/>
    <property type="project" value="InterPro"/>
</dbReference>
<dbReference type="InterPro" id="IPR036389">
    <property type="entry name" value="RNase_III_sf"/>
</dbReference>
<dbReference type="InterPro" id="IPR000999">
    <property type="entry name" value="RNase_III_dom"/>
</dbReference>
<dbReference type="Pfam" id="PF00636">
    <property type="entry name" value="Ribonuclease_3"/>
    <property type="match status" value="1"/>
</dbReference>
<evidence type="ECO:0000259" key="2">
    <source>
        <dbReference type="PROSITE" id="PS50142"/>
    </source>
</evidence>
<dbReference type="EMBL" id="GIBP01009837">
    <property type="protein sequence ID" value="NDV38806.1"/>
    <property type="molecule type" value="Transcribed_RNA"/>
</dbReference>
<keyword evidence="1" id="KW-0694">RNA-binding</keyword>
<name>A0A6B2LP01_9EUKA</name>
<proteinExistence type="predicted"/>
<feature type="domain" description="RNase III" evidence="2">
    <location>
        <begin position="1"/>
        <end position="111"/>
    </location>
</feature>
<dbReference type="GO" id="GO:0003725">
    <property type="term" value="F:double-stranded RNA binding"/>
    <property type="evidence" value="ECO:0007669"/>
    <property type="project" value="TreeGrafter"/>
</dbReference>
<dbReference type="AlphaFoldDB" id="A0A6B2LP01"/>